<feature type="domain" description="Chromatin assembly factor 1 subunit Cac1-like C-terminal" evidence="7">
    <location>
        <begin position="539"/>
        <end position="594"/>
    </location>
</feature>
<organism evidence="8 9">
    <name type="scientific">Dendryphion nanum</name>
    <dbReference type="NCBI Taxonomy" id="256645"/>
    <lineage>
        <taxon>Eukaryota</taxon>
        <taxon>Fungi</taxon>
        <taxon>Dikarya</taxon>
        <taxon>Ascomycota</taxon>
        <taxon>Pezizomycotina</taxon>
        <taxon>Dothideomycetes</taxon>
        <taxon>Pleosporomycetidae</taxon>
        <taxon>Pleosporales</taxon>
        <taxon>Torulaceae</taxon>
        <taxon>Dendryphion</taxon>
    </lineage>
</organism>
<keyword evidence="9" id="KW-1185">Reference proteome</keyword>
<dbReference type="Proteomes" id="UP000700596">
    <property type="component" value="Unassembled WGS sequence"/>
</dbReference>
<dbReference type="InterPro" id="IPR048800">
    <property type="entry name" value="Cac1-like_C"/>
</dbReference>
<feature type="region of interest" description="Disordered" evidence="5">
    <location>
        <begin position="1"/>
        <end position="51"/>
    </location>
</feature>
<keyword evidence="4" id="KW-0539">Nucleus</keyword>
<proteinExistence type="predicted"/>
<feature type="region of interest" description="Disordered" evidence="5">
    <location>
        <begin position="349"/>
        <end position="401"/>
    </location>
</feature>
<dbReference type="AlphaFoldDB" id="A0A9P9ECJ5"/>
<dbReference type="EMBL" id="JAGMWT010000002">
    <property type="protein sequence ID" value="KAH7135133.1"/>
    <property type="molecule type" value="Genomic_DNA"/>
</dbReference>
<comment type="caution">
    <text evidence="8">The sequence shown here is derived from an EMBL/GenBank/DDBJ whole genome shotgun (WGS) entry which is preliminary data.</text>
</comment>
<dbReference type="OrthoDB" id="79480at2759"/>
<dbReference type="GO" id="GO:0033186">
    <property type="term" value="C:CAF-1 complex"/>
    <property type="evidence" value="ECO:0007669"/>
    <property type="project" value="TreeGrafter"/>
</dbReference>
<evidence type="ECO:0000256" key="4">
    <source>
        <dbReference type="ARBA" id="ARBA00023242"/>
    </source>
</evidence>
<feature type="region of interest" description="Disordered" evidence="5">
    <location>
        <begin position="64"/>
        <end position="212"/>
    </location>
</feature>
<evidence type="ECO:0000313" key="9">
    <source>
        <dbReference type="Proteomes" id="UP000700596"/>
    </source>
</evidence>
<dbReference type="PANTHER" id="PTHR15272:SF0">
    <property type="entry name" value="CHROMATIN ASSEMBLY FACTOR 1 SUBUNIT A"/>
    <property type="match status" value="1"/>
</dbReference>
<dbReference type="GO" id="GO:0006334">
    <property type="term" value="P:nucleosome assembly"/>
    <property type="evidence" value="ECO:0007669"/>
    <property type="project" value="TreeGrafter"/>
</dbReference>
<gene>
    <name evidence="8" type="ORF">B0J11DRAFT_556077</name>
</gene>
<dbReference type="PANTHER" id="PTHR15272">
    <property type="entry name" value="CHROMATIN ASSEMBLY FACTOR 1 SUBUNIT A CAF-1 SUBUNIT A"/>
    <property type="match status" value="1"/>
</dbReference>
<evidence type="ECO:0000259" key="7">
    <source>
        <dbReference type="Pfam" id="PF21796"/>
    </source>
</evidence>
<dbReference type="Pfam" id="PF12253">
    <property type="entry name" value="CAF1A_dimeriz"/>
    <property type="match status" value="1"/>
</dbReference>
<evidence type="ECO:0000256" key="2">
    <source>
        <dbReference type="ARBA" id="ARBA00022763"/>
    </source>
</evidence>
<evidence type="ECO:0000313" key="8">
    <source>
        <dbReference type="EMBL" id="KAH7135133.1"/>
    </source>
</evidence>
<feature type="compositionally biased region" description="Basic and acidic residues" evidence="5">
    <location>
        <begin position="83"/>
        <end position="151"/>
    </location>
</feature>
<evidence type="ECO:0000259" key="6">
    <source>
        <dbReference type="Pfam" id="PF12253"/>
    </source>
</evidence>
<dbReference type="Pfam" id="PF21796">
    <property type="entry name" value="Cac1_C"/>
    <property type="match status" value="1"/>
</dbReference>
<accession>A0A9P9ECJ5</accession>
<feature type="compositionally biased region" description="Low complexity" evidence="5">
    <location>
        <begin position="64"/>
        <end position="76"/>
    </location>
</feature>
<evidence type="ECO:0000256" key="1">
    <source>
        <dbReference type="ARBA" id="ARBA00004123"/>
    </source>
</evidence>
<feature type="compositionally biased region" description="Low complexity" evidence="5">
    <location>
        <begin position="24"/>
        <end position="51"/>
    </location>
</feature>
<evidence type="ECO:0000256" key="3">
    <source>
        <dbReference type="ARBA" id="ARBA00023204"/>
    </source>
</evidence>
<dbReference type="InterPro" id="IPR022043">
    <property type="entry name" value="CAF1A_DD"/>
</dbReference>
<evidence type="ECO:0000256" key="5">
    <source>
        <dbReference type="SAM" id="MobiDB-lite"/>
    </source>
</evidence>
<keyword evidence="2" id="KW-0227">DNA damage</keyword>
<reference evidence="8" key="1">
    <citation type="journal article" date="2021" name="Nat. Commun.">
        <title>Genetic determinants of endophytism in the Arabidopsis root mycobiome.</title>
        <authorList>
            <person name="Mesny F."/>
            <person name="Miyauchi S."/>
            <person name="Thiergart T."/>
            <person name="Pickel B."/>
            <person name="Atanasova L."/>
            <person name="Karlsson M."/>
            <person name="Huettel B."/>
            <person name="Barry K.W."/>
            <person name="Haridas S."/>
            <person name="Chen C."/>
            <person name="Bauer D."/>
            <person name="Andreopoulos W."/>
            <person name="Pangilinan J."/>
            <person name="LaButti K."/>
            <person name="Riley R."/>
            <person name="Lipzen A."/>
            <person name="Clum A."/>
            <person name="Drula E."/>
            <person name="Henrissat B."/>
            <person name="Kohler A."/>
            <person name="Grigoriev I.V."/>
            <person name="Martin F.M."/>
            <person name="Hacquard S."/>
        </authorList>
    </citation>
    <scope>NUCLEOTIDE SEQUENCE</scope>
    <source>
        <strain evidence="8">MPI-CAGE-CH-0243</strain>
    </source>
</reference>
<dbReference type="GO" id="GO:0005634">
    <property type="term" value="C:nucleus"/>
    <property type="evidence" value="ECO:0007669"/>
    <property type="project" value="UniProtKB-SubCell"/>
</dbReference>
<feature type="domain" description="Chromatin assembly factor 1 subunit A dimerization" evidence="6">
    <location>
        <begin position="322"/>
        <end position="397"/>
    </location>
</feature>
<comment type="subcellular location">
    <subcellularLocation>
        <location evidence="1">Nucleus</location>
    </subcellularLocation>
</comment>
<feature type="compositionally biased region" description="Polar residues" evidence="5">
    <location>
        <begin position="194"/>
        <end position="205"/>
    </location>
</feature>
<feature type="region of interest" description="Disordered" evidence="5">
    <location>
        <begin position="484"/>
        <end position="532"/>
    </location>
</feature>
<protein>
    <submittedName>
        <fullName evidence="8">Chromatin assembly factor 1 subunit A-domain-containing protein</fullName>
    </submittedName>
</protein>
<feature type="compositionally biased region" description="Acidic residues" evidence="5">
    <location>
        <begin position="363"/>
        <end position="401"/>
    </location>
</feature>
<keyword evidence="3" id="KW-0234">DNA repair</keyword>
<dbReference type="GO" id="GO:0006281">
    <property type="term" value="P:DNA repair"/>
    <property type="evidence" value="ECO:0007669"/>
    <property type="project" value="UniProtKB-KW"/>
</dbReference>
<name>A0A9P9ECJ5_9PLEO</name>
<sequence length="596" mass="65889">MEDPPSMTLVHAQKRSHDDLDTLPPVSTPKKSPPSSNASSPLSVLSTVPSPSSVKMVVGITAPTQASAASATTQQPAKRRKLTQQEKDDQKREKEAKEKAKADQKAEREEQKRLKDEEKRKKNEEREEKKRAKDFEQQQKEEDKKKKERSQMKLNSFFAKPKPVTDSSANPAVDTAQPTPSQPIFLEPVATDLTDANSTPASPQKSKSKSDYERVFLPYQPPSHSIIAPYNALWADPVKRAAAKSRLDNLASRANVSTGPVSLESFKSLVGPPRPRGLNIIPLRKIIECLEGTSNDPIDLTKGDASKELAEPLEILKRIPMKYLHFHKDVRPPYYGTYTVPYSDKESAKLARNPFSQTRQDTDYDYDSEAEWQEPEEGDEDLDTEGEDDLSDDGDDDMEGFLDDEDEAQVKRRLISSDLVPVSTGLCWEDDKGVSTANDGSGAISTEFKDFRMGFLLQSESMSIDPFSTAYWAPDPALVAKSSTTTSKEGSANGLMQPPRIPLTQRPINGLLNPKNGGSTVTASKPAKPQKRMVPAEQLSAFKSEIAGSDLTKIALVEALKKKFPKMPKDVINNTLSTVAARVGVKEVDKRWVLLP</sequence>